<dbReference type="EMBL" id="RXHI01000013">
    <property type="protein sequence ID" value="RUA22621.1"/>
    <property type="molecule type" value="Genomic_DNA"/>
</dbReference>
<comment type="caution">
    <text evidence="2">The sequence shown here is derived from an EMBL/GenBank/DDBJ whole genome shotgun (WGS) entry which is preliminary data.</text>
</comment>
<proteinExistence type="predicted"/>
<reference evidence="2" key="1">
    <citation type="submission" date="2018-12" db="EMBL/GenBank/DDBJ databases">
        <authorList>
            <person name="Jadhav K."/>
            <person name="Kushwaha B."/>
            <person name="Jadhav I."/>
        </authorList>
    </citation>
    <scope>NUCLEOTIDE SEQUENCE [LARGE SCALE GENOMIC DNA]</scope>
    <source>
        <strain evidence="2">SBS 10</strain>
    </source>
</reference>
<feature type="domain" description="Sigma-54 factor interaction" evidence="1">
    <location>
        <begin position="8"/>
        <end position="37"/>
    </location>
</feature>
<dbReference type="InterPro" id="IPR002078">
    <property type="entry name" value="Sigma_54_int"/>
</dbReference>
<gene>
    <name evidence="2" type="ORF">DSL92_04890</name>
</gene>
<name>A0A3S0NHF0_9GAMM</name>
<organism evidence="2">
    <name type="scientific">Billgrantia gudaonensis</name>
    <dbReference type="NCBI Taxonomy" id="376427"/>
    <lineage>
        <taxon>Bacteria</taxon>
        <taxon>Pseudomonadati</taxon>
        <taxon>Pseudomonadota</taxon>
        <taxon>Gammaproteobacteria</taxon>
        <taxon>Oceanospirillales</taxon>
        <taxon>Halomonadaceae</taxon>
        <taxon>Billgrantia</taxon>
    </lineage>
</organism>
<dbReference type="GO" id="GO:0005524">
    <property type="term" value="F:ATP binding"/>
    <property type="evidence" value="ECO:0007669"/>
    <property type="project" value="InterPro"/>
</dbReference>
<protein>
    <recommendedName>
        <fullName evidence="1">Sigma-54 factor interaction domain-containing protein</fullName>
    </recommendedName>
</protein>
<evidence type="ECO:0000259" key="1">
    <source>
        <dbReference type="Pfam" id="PF00158"/>
    </source>
</evidence>
<sequence>MSATISRKHRIQRLGSHEDIDVDVRIVSATHVDMEKPSPKANSVRTYTIGSMY</sequence>
<dbReference type="AlphaFoldDB" id="A0A3S0NHF0"/>
<dbReference type="Pfam" id="PF00158">
    <property type="entry name" value="Sigma54_activat"/>
    <property type="match status" value="1"/>
</dbReference>
<accession>A0A3S0NHF0</accession>
<dbReference type="GO" id="GO:0006355">
    <property type="term" value="P:regulation of DNA-templated transcription"/>
    <property type="evidence" value="ECO:0007669"/>
    <property type="project" value="InterPro"/>
</dbReference>
<evidence type="ECO:0000313" key="2">
    <source>
        <dbReference type="EMBL" id="RUA22621.1"/>
    </source>
</evidence>